<dbReference type="EMBL" id="JADBGI010000002">
    <property type="protein sequence ID" value="MBE2997632.1"/>
    <property type="molecule type" value="Genomic_DNA"/>
</dbReference>
<proteinExistence type="predicted"/>
<evidence type="ECO:0000256" key="1">
    <source>
        <dbReference type="SAM" id="MobiDB-lite"/>
    </source>
</evidence>
<sequence length="62" mass="6332">MIVLAVLFGAVLIGSVTVAALSVRAGRAARELSTEVARVSGERQTIGAEPRAAGEPRDGART</sequence>
<evidence type="ECO:0000313" key="3">
    <source>
        <dbReference type="Proteomes" id="UP000806528"/>
    </source>
</evidence>
<dbReference type="Proteomes" id="UP000806528">
    <property type="component" value="Unassembled WGS sequence"/>
</dbReference>
<keyword evidence="3" id="KW-1185">Reference proteome</keyword>
<feature type="compositionally biased region" description="Basic and acidic residues" evidence="1">
    <location>
        <begin position="52"/>
        <end position="62"/>
    </location>
</feature>
<protein>
    <submittedName>
        <fullName evidence="2">Uncharacterized protein</fullName>
    </submittedName>
</protein>
<evidence type="ECO:0000313" key="2">
    <source>
        <dbReference type="EMBL" id="MBE2997632.1"/>
    </source>
</evidence>
<reference evidence="2 3" key="1">
    <citation type="submission" date="2020-09" db="EMBL/GenBank/DDBJ databases">
        <title>Diversity and distribution of actinomycetes associated with coral in the coast of Hainan.</title>
        <authorList>
            <person name="Li F."/>
        </authorList>
    </citation>
    <scope>NUCLEOTIDE SEQUENCE [LARGE SCALE GENOMIC DNA]</scope>
    <source>
        <strain evidence="2 3">HNM0947</strain>
    </source>
</reference>
<dbReference type="RefSeq" id="WP_193120289.1">
    <property type="nucleotide sequence ID" value="NZ_JADBGI010000002.1"/>
</dbReference>
<organism evidence="2 3">
    <name type="scientific">Nocardiopsis coralli</name>
    <dbReference type="NCBI Taxonomy" id="2772213"/>
    <lineage>
        <taxon>Bacteria</taxon>
        <taxon>Bacillati</taxon>
        <taxon>Actinomycetota</taxon>
        <taxon>Actinomycetes</taxon>
        <taxon>Streptosporangiales</taxon>
        <taxon>Nocardiopsidaceae</taxon>
        <taxon>Nocardiopsis</taxon>
    </lineage>
</organism>
<gene>
    <name evidence="2" type="ORF">IDM40_02770</name>
</gene>
<comment type="caution">
    <text evidence="2">The sequence shown here is derived from an EMBL/GenBank/DDBJ whole genome shotgun (WGS) entry which is preliminary data.</text>
</comment>
<name>A0ABR9P1C7_9ACTN</name>
<feature type="region of interest" description="Disordered" evidence="1">
    <location>
        <begin position="40"/>
        <end position="62"/>
    </location>
</feature>
<accession>A0ABR9P1C7</accession>